<organism evidence="9">
    <name type="scientific">Pseudidiomarina sp. PP-1MA</name>
    <dbReference type="NCBI Taxonomy" id="3237706"/>
    <lineage>
        <taxon>Bacteria</taxon>
        <taxon>Pseudomonadati</taxon>
        <taxon>Pseudomonadota</taxon>
        <taxon>Gammaproteobacteria</taxon>
        <taxon>Alteromonadales</taxon>
        <taxon>Idiomarinaceae</taxon>
        <taxon>Pseudidiomarina</taxon>
    </lineage>
</organism>
<dbReference type="GO" id="GO:0004521">
    <property type="term" value="F:RNA endonuclease activity"/>
    <property type="evidence" value="ECO:0007669"/>
    <property type="project" value="UniProtKB-UniRule"/>
</dbReference>
<dbReference type="GO" id="GO:0016787">
    <property type="term" value="F:hydrolase activity"/>
    <property type="evidence" value="ECO:0007669"/>
    <property type="project" value="UniProtKB-KW"/>
</dbReference>
<evidence type="ECO:0000256" key="3">
    <source>
        <dbReference type="ARBA" id="ARBA00022759"/>
    </source>
</evidence>
<dbReference type="SMART" id="SM00463">
    <property type="entry name" value="SMR"/>
    <property type="match status" value="1"/>
</dbReference>
<dbReference type="HAMAP" id="MF_01042">
    <property type="entry name" value="SmrB"/>
    <property type="match status" value="1"/>
</dbReference>
<comment type="similarity">
    <text evidence="6">Belongs to the SmrB family.</text>
</comment>
<feature type="region of interest" description="Disordered" evidence="7">
    <location>
        <begin position="30"/>
        <end position="52"/>
    </location>
</feature>
<name>A0AB39XCF3_9GAMM</name>
<keyword evidence="2 6" id="KW-0699">rRNA-binding</keyword>
<dbReference type="GO" id="GO:0072344">
    <property type="term" value="P:rescue of stalled ribosome"/>
    <property type="evidence" value="ECO:0007669"/>
    <property type="project" value="UniProtKB-UniRule"/>
</dbReference>
<accession>A0AB39XCF3</accession>
<keyword evidence="3 6" id="KW-0255">Endonuclease</keyword>
<dbReference type="Pfam" id="PF01713">
    <property type="entry name" value="Smr"/>
    <property type="match status" value="1"/>
</dbReference>
<comment type="function">
    <text evidence="6">Acts as a ribosome collision sensor. Detects stalled/collided disomes (pairs of ribosomes where the leading ribosome is stalled and a second ribosome has collided with it) and endonucleolytically cleaves mRNA at the 5' boundary of the stalled ribosome. Stalled/collided disomes form a new interface (primarily via the 30S subunits) that binds SmrB. Cleaved mRNA becomes available for tmRNA ligation, leading to ribosomal subunit dissociation and rescue of stalled ribosomes.</text>
</comment>
<evidence type="ECO:0000313" key="9">
    <source>
        <dbReference type="EMBL" id="XDV10487.1"/>
    </source>
</evidence>
<dbReference type="AlphaFoldDB" id="A0AB39XCF3"/>
<dbReference type="EMBL" id="CP165718">
    <property type="protein sequence ID" value="XDV10487.1"/>
    <property type="molecule type" value="Genomic_DNA"/>
</dbReference>
<keyword evidence="4 6" id="KW-0378">Hydrolase</keyword>
<evidence type="ECO:0000256" key="2">
    <source>
        <dbReference type="ARBA" id="ARBA00022730"/>
    </source>
</evidence>
<dbReference type="PANTHER" id="PTHR35562">
    <property type="entry name" value="DNA ENDONUCLEASE SMRA-RELATED"/>
    <property type="match status" value="1"/>
</dbReference>
<sequence length="187" mass="20773">MTKDPNKPAPDLAETSSFADLVKVDKRIVDDSHQPASVTPKRLRRRRPELSAAQQMKQQQAEFFFSDTYRAHFAEGAIRYLAPGTASHVLKQLRRGDFAPELFLDLHGLTQAVAKQEIAALLYACQKQQIDCCAIMSGHGQGILKENLPHWLVQHPAVKAFHQAPKQWGGDAALLILLELPQSSAQS</sequence>
<gene>
    <name evidence="6 9" type="primary">smrB</name>
    <name evidence="9" type="ORF">AB8S08_04715</name>
</gene>
<dbReference type="RefSeq" id="WP_369743873.1">
    <property type="nucleotide sequence ID" value="NZ_CP165718.1"/>
</dbReference>
<proteinExistence type="inferred from homology"/>
<reference evidence="9" key="1">
    <citation type="submission" date="2024-07" db="EMBL/GenBank/DDBJ databases">
        <title>Whole genome sequence of bacterial strains from algal surface.</title>
        <authorList>
            <person name="Kumar P."/>
        </authorList>
    </citation>
    <scope>NUCLEOTIDE SEQUENCE</scope>
    <source>
        <strain evidence="9">PP-1MA</strain>
    </source>
</reference>
<dbReference type="EC" id="3.1.-.-" evidence="6"/>
<dbReference type="NCBIfam" id="NF003432">
    <property type="entry name" value="PRK04946.1"/>
    <property type="match status" value="1"/>
</dbReference>
<evidence type="ECO:0000256" key="5">
    <source>
        <dbReference type="ARBA" id="ARBA00022884"/>
    </source>
</evidence>
<keyword evidence="1 6" id="KW-0540">Nuclease</keyword>
<evidence type="ECO:0000256" key="4">
    <source>
        <dbReference type="ARBA" id="ARBA00022801"/>
    </source>
</evidence>
<evidence type="ECO:0000259" key="8">
    <source>
        <dbReference type="PROSITE" id="PS50828"/>
    </source>
</evidence>
<feature type="domain" description="Smr" evidence="8">
    <location>
        <begin position="104"/>
        <end position="179"/>
    </location>
</feature>
<comment type="subunit">
    <text evidence="6">Associates with collided ribosomes, but not with correctly translating polysomes.</text>
</comment>
<dbReference type="Gene3D" id="3.30.1370.110">
    <property type="match status" value="1"/>
</dbReference>
<dbReference type="PANTHER" id="PTHR35562:SF1">
    <property type="entry name" value="UPF0115 PROTEIN YFCN"/>
    <property type="match status" value="1"/>
</dbReference>
<dbReference type="InterPro" id="IPR002625">
    <property type="entry name" value="Smr_dom"/>
</dbReference>
<dbReference type="GO" id="GO:0019843">
    <property type="term" value="F:rRNA binding"/>
    <property type="evidence" value="ECO:0007669"/>
    <property type="project" value="UniProtKB-UniRule"/>
</dbReference>
<evidence type="ECO:0000256" key="7">
    <source>
        <dbReference type="SAM" id="MobiDB-lite"/>
    </source>
</evidence>
<evidence type="ECO:0000256" key="6">
    <source>
        <dbReference type="HAMAP-Rule" id="MF_01042"/>
    </source>
</evidence>
<dbReference type="InterPro" id="IPR022990">
    <property type="entry name" value="SmrB-like"/>
</dbReference>
<keyword evidence="5 6" id="KW-0694">RNA-binding</keyword>
<dbReference type="SUPFAM" id="SSF160443">
    <property type="entry name" value="SMR domain-like"/>
    <property type="match status" value="1"/>
</dbReference>
<protein>
    <recommendedName>
        <fullName evidence="6">Ribosome rescue factor SmrB</fullName>
        <ecNumber evidence="6">3.1.-.-</ecNumber>
    </recommendedName>
</protein>
<dbReference type="PROSITE" id="PS50828">
    <property type="entry name" value="SMR"/>
    <property type="match status" value="1"/>
</dbReference>
<evidence type="ECO:0000256" key="1">
    <source>
        <dbReference type="ARBA" id="ARBA00022722"/>
    </source>
</evidence>
<dbReference type="InterPro" id="IPR036063">
    <property type="entry name" value="Smr_dom_sf"/>
</dbReference>